<accession>A0AAD9GEC5</accession>
<evidence type="ECO:0000313" key="2">
    <source>
        <dbReference type="Proteomes" id="UP001195914"/>
    </source>
</evidence>
<protein>
    <submittedName>
        <fullName evidence="1">Uncharacterized protein</fullName>
    </submittedName>
</protein>
<dbReference type="EMBL" id="JAHBMH010000034">
    <property type="protein sequence ID" value="KAK1936910.1"/>
    <property type="molecule type" value="Genomic_DNA"/>
</dbReference>
<comment type="caution">
    <text evidence="1">The sequence shown here is derived from an EMBL/GenBank/DDBJ whole genome shotgun (WGS) entry which is preliminary data.</text>
</comment>
<dbReference type="Proteomes" id="UP001195914">
    <property type="component" value="Unassembled WGS sequence"/>
</dbReference>
<reference evidence="1" key="1">
    <citation type="journal article" date="2014" name="Nucleic Acids Res.">
        <title>The evolutionary dynamics of variant antigen genes in Babesia reveal a history of genomic innovation underlying host-parasite interaction.</title>
        <authorList>
            <person name="Jackson A.P."/>
            <person name="Otto T.D."/>
            <person name="Darby A."/>
            <person name="Ramaprasad A."/>
            <person name="Xia D."/>
            <person name="Echaide I.E."/>
            <person name="Farber M."/>
            <person name="Gahlot S."/>
            <person name="Gamble J."/>
            <person name="Gupta D."/>
            <person name="Gupta Y."/>
            <person name="Jackson L."/>
            <person name="Malandrin L."/>
            <person name="Malas T.B."/>
            <person name="Moussa E."/>
            <person name="Nair M."/>
            <person name="Reid A.J."/>
            <person name="Sanders M."/>
            <person name="Sharma J."/>
            <person name="Tracey A."/>
            <person name="Quail M.A."/>
            <person name="Weir W."/>
            <person name="Wastling J.M."/>
            <person name="Hall N."/>
            <person name="Willadsen P."/>
            <person name="Lingelbach K."/>
            <person name="Shiels B."/>
            <person name="Tait A."/>
            <person name="Berriman M."/>
            <person name="Allred D.R."/>
            <person name="Pain A."/>
        </authorList>
    </citation>
    <scope>NUCLEOTIDE SEQUENCE</scope>
    <source>
        <strain evidence="1">1802A</strain>
    </source>
</reference>
<dbReference type="AlphaFoldDB" id="A0AAD9GEC5"/>
<evidence type="ECO:0000313" key="1">
    <source>
        <dbReference type="EMBL" id="KAK1936910.1"/>
    </source>
</evidence>
<gene>
    <name evidence="1" type="ORF">X943_004039</name>
</gene>
<name>A0AAD9GEC5_BABDI</name>
<reference evidence="1" key="2">
    <citation type="submission" date="2021-05" db="EMBL/GenBank/DDBJ databases">
        <authorList>
            <person name="Pain A."/>
        </authorList>
    </citation>
    <scope>NUCLEOTIDE SEQUENCE</scope>
    <source>
        <strain evidence="1">1802A</strain>
    </source>
</reference>
<keyword evidence="2" id="KW-1185">Reference proteome</keyword>
<sequence length="133" mass="15173">MSETKACSEFPEPKNLKEILELFEKLNGSSTAKRNVGPQLLKDVRKYCKETTKFYKSGSGSEVLWNVFQNSQHVRQNILEGSELKQYGKYDKLEDLHAKHEDRVAEALKKCLPKAYAALLFMLYHCESELGGA</sequence>
<organism evidence="1 2">
    <name type="scientific">Babesia divergens</name>
    <dbReference type="NCBI Taxonomy" id="32595"/>
    <lineage>
        <taxon>Eukaryota</taxon>
        <taxon>Sar</taxon>
        <taxon>Alveolata</taxon>
        <taxon>Apicomplexa</taxon>
        <taxon>Aconoidasida</taxon>
        <taxon>Piroplasmida</taxon>
        <taxon>Babesiidae</taxon>
        <taxon>Babesia</taxon>
    </lineage>
</organism>
<proteinExistence type="predicted"/>